<evidence type="ECO:0000313" key="2">
    <source>
        <dbReference type="Proteomes" id="UP000887013"/>
    </source>
</evidence>
<organism evidence="1 2">
    <name type="scientific">Nephila pilipes</name>
    <name type="common">Giant wood spider</name>
    <name type="synonym">Nephila maculata</name>
    <dbReference type="NCBI Taxonomy" id="299642"/>
    <lineage>
        <taxon>Eukaryota</taxon>
        <taxon>Metazoa</taxon>
        <taxon>Ecdysozoa</taxon>
        <taxon>Arthropoda</taxon>
        <taxon>Chelicerata</taxon>
        <taxon>Arachnida</taxon>
        <taxon>Araneae</taxon>
        <taxon>Araneomorphae</taxon>
        <taxon>Entelegynae</taxon>
        <taxon>Araneoidea</taxon>
        <taxon>Nephilidae</taxon>
        <taxon>Nephila</taxon>
    </lineage>
</organism>
<proteinExistence type="predicted"/>
<dbReference type="Proteomes" id="UP000887013">
    <property type="component" value="Unassembled WGS sequence"/>
</dbReference>
<accession>A0A8X6UIK0</accession>
<protein>
    <submittedName>
        <fullName evidence="1">Uncharacterized protein</fullName>
    </submittedName>
</protein>
<gene>
    <name evidence="1" type="ORF">NPIL_601511</name>
</gene>
<sequence length="67" mass="7431">MCPSVRWKGQINGQIGSFFLDQPNETTLVSSDFYRLGRKMSSPSQALRVPARCEQMGKVPSTAARIV</sequence>
<dbReference type="AlphaFoldDB" id="A0A8X6UIK0"/>
<name>A0A8X6UIK0_NEPPI</name>
<keyword evidence="2" id="KW-1185">Reference proteome</keyword>
<dbReference type="EMBL" id="BMAW01130941">
    <property type="protein sequence ID" value="GFU37072.1"/>
    <property type="molecule type" value="Genomic_DNA"/>
</dbReference>
<reference evidence="1" key="1">
    <citation type="submission" date="2020-08" db="EMBL/GenBank/DDBJ databases">
        <title>Multicomponent nature underlies the extraordinary mechanical properties of spider dragline silk.</title>
        <authorList>
            <person name="Kono N."/>
            <person name="Nakamura H."/>
            <person name="Mori M."/>
            <person name="Yoshida Y."/>
            <person name="Ohtoshi R."/>
            <person name="Malay A.D."/>
            <person name="Moran D.A.P."/>
            <person name="Tomita M."/>
            <person name="Numata K."/>
            <person name="Arakawa K."/>
        </authorList>
    </citation>
    <scope>NUCLEOTIDE SEQUENCE</scope>
</reference>
<comment type="caution">
    <text evidence="1">The sequence shown here is derived from an EMBL/GenBank/DDBJ whole genome shotgun (WGS) entry which is preliminary data.</text>
</comment>
<evidence type="ECO:0000313" key="1">
    <source>
        <dbReference type="EMBL" id="GFU37072.1"/>
    </source>
</evidence>